<evidence type="ECO:0000256" key="8">
    <source>
        <dbReference type="RuleBase" id="RU003956"/>
    </source>
</evidence>
<comment type="catalytic activity">
    <reaction evidence="6 8">
        <text>hydrogencarbonate + H(+) = CO2 + H2O</text>
        <dbReference type="Rhea" id="RHEA:10748"/>
        <dbReference type="ChEBI" id="CHEBI:15377"/>
        <dbReference type="ChEBI" id="CHEBI:15378"/>
        <dbReference type="ChEBI" id="CHEBI:16526"/>
        <dbReference type="ChEBI" id="CHEBI:17544"/>
        <dbReference type="EC" id="4.2.1.1"/>
    </reaction>
</comment>
<evidence type="ECO:0000313" key="9">
    <source>
        <dbReference type="EMBL" id="AGA65223.1"/>
    </source>
</evidence>
<keyword evidence="10" id="KW-1185">Reference proteome</keyword>
<dbReference type="EMBL" id="CP003789">
    <property type="protein sequence ID" value="AGA65223.1"/>
    <property type="molecule type" value="Genomic_DNA"/>
</dbReference>
<dbReference type="PATRIC" id="fig|1215343.11.peg.1270"/>
<dbReference type="PANTHER" id="PTHR11002">
    <property type="entry name" value="CARBONIC ANHYDRASE"/>
    <property type="match status" value="1"/>
</dbReference>
<dbReference type="RefSeq" id="WP_015273648.1">
    <property type="nucleotide sequence ID" value="NC_019907.1"/>
</dbReference>
<accession>L0EX37</accession>
<dbReference type="CDD" id="cd00884">
    <property type="entry name" value="beta_CA_cladeB"/>
    <property type="match status" value="1"/>
</dbReference>
<proteinExistence type="inferred from homology"/>
<evidence type="ECO:0000256" key="2">
    <source>
        <dbReference type="ARBA" id="ARBA00012925"/>
    </source>
</evidence>
<dbReference type="InterPro" id="IPR001765">
    <property type="entry name" value="Carbonic_anhydrase"/>
</dbReference>
<dbReference type="Pfam" id="PF00484">
    <property type="entry name" value="Pro_CA"/>
    <property type="match status" value="1"/>
</dbReference>
<feature type="binding site" evidence="7">
    <location>
        <position position="102"/>
    </location>
    <ligand>
        <name>Zn(2+)</name>
        <dbReference type="ChEBI" id="CHEBI:29105"/>
    </ligand>
</feature>
<dbReference type="GO" id="GO:0015976">
    <property type="term" value="P:carbon utilization"/>
    <property type="evidence" value="ECO:0007669"/>
    <property type="project" value="InterPro"/>
</dbReference>
<dbReference type="Proteomes" id="UP000010799">
    <property type="component" value="Chromosome"/>
</dbReference>
<dbReference type="InterPro" id="IPR045066">
    <property type="entry name" value="Beta_CA_cladeB"/>
</dbReference>
<keyword evidence="3 7" id="KW-0479">Metal-binding</keyword>
<evidence type="ECO:0000313" key="10">
    <source>
        <dbReference type="Proteomes" id="UP000010799"/>
    </source>
</evidence>
<feature type="binding site" evidence="7">
    <location>
        <position position="105"/>
    </location>
    <ligand>
        <name>Zn(2+)</name>
        <dbReference type="ChEBI" id="CHEBI:29105"/>
    </ligand>
</feature>
<dbReference type="GO" id="GO:0004089">
    <property type="term" value="F:carbonate dehydratase activity"/>
    <property type="evidence" value="ECO:0007669"/>
    <property type="project" value="UniProtKB-UniRule"/>
</dbReference>
<gene>
    <name evidence="9" type="ordered locus">B488_12310</name>
</gene>
<evidence type="ECO:0000256" key="4">
    <source>
        <dbReference type="ARBA" id="ARBA00022833"/>
    </source>
</evidence>
<feature type="binding site" evidence="7">
    <location>
        <position position="41"/>
    </location>
    <ligand>
        <name>Zn(2+)</name>
        <dbReference type="ChEBI" id="CHEBI:29105"/>
    </ligand>
</feature>
<dbReference type="HOGENOM" id="CLU_053879_5_3_5"/>
<dbReference type="STRING" id="1215343.B488_12310"/>
<dbReference type="AlphaFoldDB" id="L0EX37"/>
<evidence type="ECO:0000256" key="6">
    <source>
        <dbReference type="ARBA" id="ARBA00048348"/>
    </source>
</evidence>
<keyword evidence="4 7" id="KW-0862">Zinc</keyword>
<evidence type="ECO:0000256" key="3">
    <source>
        <dbReference type="ARBA" id="ARBA00022723"/>
    </source>
</evidence>
<reference evidence="9 10" key="1">
    <citation type="journal article" date="2012" name="Stand. Genomic Sci.">
        <title>Complete genome sequence of Liberibacter crescens BT-1.</title>
        <authorList>
            <person name="Leonard M.T."/>
            <person name="Fagen J.R."/>
            <person name="Davis-Richardson A.G."/>
            <person name="Davis M.J."/>
            <person name="Triplett E.W."/>
        </authorList>
    </citation>
    <scope>NUCLEOTIDE SEQUENCE [LARGE SCALE GENOMIC DNA]</scope>
    <source>
        <strain evidence="9 10">BT-1</strain>
    </source>
</reference>
<feature type="binding site" evidence="7">
    <location>
        <position position="43"/>
    </location>
    <ligand>
        <name>Zn(2+)</name>
        <dbReference type="ChEBI" id="CHEBI:29105"/>
    </ligand>
</feature>
<dbReference type="Gene3D" id="3.40.1050.10">
    <property type="entry name" value="Carbonic anhydrase"/>
    <property type="match status" value="1"/>
</dbReference>
<dbReference type="SMART" id="SM00947">
    <property type="entry name" value="Pro_CA"/>
    <property type="match status" value="1"/>
</dbReference>
<comment type="function">
    <text evidence="8">Reversible hydration of carbon dioxide.</text>
</comment>
<dbReference type="KEGG" id="lcc:B488_12310"/>
<dbReference type="SUPFAM" id="SSF53056">
    <property type="entry name" value="beta-carbonic anhydrase, cab"/>
    <property type="match status" value="1"/>
</dbReference>
<dbReference type="InterPro" id="IPR015892">
    <property type="entry name" value="Carbonic_anhydrase_CS"/>
</dbReference>
<dbReference type="eggNOG" id="COG0288">
    <property type="taxonomic scope" value="Bacteria"/>
</dbReference>
<evidence type="ECO:0000256" key="5">
    <source>
        <dbReference type="ARBA" id="ARBA00023239"/>
    </source>
</evidence>
<sequence>MLYFPEVLLHRYRDFIKERYDHKKFHALADRQTPEIMIISCCDSRVAPETIFNCEPGEIFVVRNVANIVPPYQPDSYHHSTSAAIEFAVQELCVKHIIIMGHAGCGGIRALLNPENKPLSPGDFIGQWMDILRPIAEQVKIDNSIEKQEKVEKISIINSLNNLRSFPWIREREQKNLLHLHGVWFDISSGKLRILDSETKEFICLSL</sequence>
<keyword evidence="5 8" id="KW-0456">Lyase</keyword>
<dbReference type="EC" id="4.2.1.1" evidence="2 8"/>
<dbReference type="PANTHER" id="PTHR11002:SF76">
    <property type="entry name" value="CARBONIC ANHYDRASE"/>
    <property type="match status" value="1"/>
</dbReference>
<organism evidence="9 10">
    <name type="scientific">Liberibacter crescens (strain BT-1)</name>
    <dbReference type="NCBI Taxonomy" id="1215343"/>
    <lineage>
        <taxon>Bacteria</taxon>
        <taxon>Pseudomonadati</taxon>
        <taxon>Pseudomonadota</taxon>
        <taxon>Alphaproteobacteria</taxon>
        <taxon>Hyphomicrobiales</taxon>
        <taxon>Rhizobiaceae</taxon>
        <taxon>Liberibacter</taxon>
    </lineage>
</organism>
<evidence type="ECO:0000256" key="1">
    <source>
        <dbReference type="ARBA" id="ARBA00006217"/>
    </source>
</evidence>
<dbReference type="InterPro" id="IPR036874">
    <property type="entry name" value="Carbonic_anhydrase_sf"/>
</dbReference>
<dbReference type="GO" id="GO:0008270">
    <property type="term" value="F:zinc ion binding"/>
    <property type="evidence" value="ECO:0007669"/>
    <property type="project" value="UniProtKB-UniRule"/>
</dbReference>
<evidence type="ECO:0000256" key="7">
    <source>
        <dbReference type="PIRSR" id="PIRSR601765-1"/>
    </source>
</evidence>
<comment type="similarity">
    <text evidence="1 8">Belongs to the beta-class carbonic anhydrase family.</text>
</comment>
<comment type="cofactor">
    <cofactor evidence="7">
        <name>Zn(2+)</name>
        <dbReference type="ChEBI" id="CHEBI:29105"/>
    </cofactor>
    <text evidence="7">Binds 1 zinc ion per subunit.</text>
</comment>
<dbReference type="PROSITE" id="PS00705">
    <property type="entry name" value="PROK_CO2_ANHYDRASE_2"/>
    <property type="match status" value="1"/>
</dbReference>
<protein>
    <recommendedName>
        <fullName evidence="2 8">Carbonic anhydrase</fullName>
        <ecNumber evidence="2 8">4.2.1.1</ecNumber>
    </recommendedName>
    <alternativeName>
        <fullName evidence="8">Carbonate dehydratase</fullName>
    </alternativeName>
</protein>
<name>L0EX37_LIBCB</name>